<feature type="region of interest" description="Disordered" evidence="1">
    <location>
        <begin position="1370"/>
        <end position="1411"/>
    </location>
</feature>
<evidence type="ECO:0000313" key="3">
    <source>
        <dbReference type="Proteomes" id="UP001602089"/>
    </source>
</evidence>
<dbReference type="SUPFAM" id="SSF52540">
    <property type="entry name" value="P-loop containing nucleoside triphosphate hydrolases"/>
    <property type="match status" value="1"/>
</dbReference>
<dbReference type="EMBL" id="JBIATK010000010">
    <property type="protein sequence ID" value="MFF4026360.1"/>
    <property type="molecule type" value="Genomic_DNA"/>
</dbReference>
<dbReference type="RefSeq" id="WP_387131574.1">
    <property type="nucleotide sequence ID" value="NZ_JBIATK010000010.1"/>
</dbReference>
<protein>
    <recommendedName>
        <fullName evidence="4">ATP-binding protein</fullName>
    </recommendedName>
</protein>
<dbReference type="Proteomes" id="UP001602089">
    <property type="component" value="Unassembled WGS sequence"/>
</dbReference>
<name>A0ABW6TJP5_9NOCA</name>
<reference evidence="2 3" key="1">
    <citation type="submission" date="2024-10" db="EMBL/GenBank/DDBJ databases">
        <title>The Natural Products Discovery Center: Release of the First 8490 Sequenced Strains for Exploring Actinobacteria Biosynthetic Diversity.</title>
        <authorList>
            <person name="Kalkreuter E."/>
            <person name="Kautsar S.A."/>
            <person name="Yang D."/>
            <person name="Bader C.D."/>
            <person name="Teijaro C.N."/>
            <person name="Fluegel L."/>
            <person name="Davis C.M."/>
            <person name="Simpson J.R."/>
            <person name="Lauterbach L."/>
            <person name="Steele A.D."/>
            <person name="Gui C."/>
            <person name="Meng S."/>
            <person name="Li G."/>
            <person name="Viehrig K."/>
            <person name="Ye F."/>
            <person name="Su P."/>
            <person name="Kiefer A.F."/>
            <person name="Nichols A."/>
            <person name="Cepeda A.J."/>
            <person name="Yan W."/>
            <person name="Fan B."/>
            <person name="Jiang Y."/>
            <person name="Adhikari A."/>
            <person name="Zheng C.-J."/>
            <person name="Schuster L."/>
            <person name="Cowan T.M."/>
            <person name="Smanski M.J."/>
            <person name="Chevrette M.G."/>
            <person name="De Carvalho L.P.S."/>
            <person name="Shen B."/>
        </authorList>
    </citation>
    <scope>NUCLEOTIDE SEQUENCE [LARGE SCALE GENOMIC DNA]</scope>
    <source>
        <strain evidence="2 3">NPDC001867</strain>
    </source>
</reference>
<evidence type="ECO:0008006" key="4">
    <source>
        <dbReference type="Google" id="ProtNLM"/>
    </source>
</evidence>
<evidence type="ECO:0000256" key="1">
    <source>
        <dbReference type="SAM" id="MobiDB-lite"/>
    </source>
</evidence>
<feature type="region of interest" description="Disordered" evidence="1">
    <location>
        <begin position="1294"/>
        <end position="1357"/>
    </location>
</feature>
<accession>A0ABW6TJP5</accession>
<dbReference type="InterPro" id="IPR027417">
    <property type="entry name" value="P-loop_NTPase"/>
</dbReference>
<sequence length="1810" mass="198025">MTGTTVGLVEPTLADVRGALEDVLVPRLLRLLAARQAGHCMRVTELDTDLASCLVQRLQTATLPGTIVCLLATDAQVRADTTGSLVGSTKLVELRNRPIEETTGPLLVFVPPGLRASAEDSFGVATFEEVGVGDAYRILHQELLAKVPAALRDSIDKLRETLAQKNDGRGDDRAWAHYLLTVAANGYEPDAAGAAVYHFGLVPDLGLFSSGIEVVGRIGQNRTHVDELSRIELDERQRVLGLGVSDSAFIAKLAGFAGRIGLEDRNTWTRRIITDRENRELTFDKWPTPRSRETSIGIDIHTLELPRVGDHAEHLERYQALKSLAGQPYLIAGTNGTKSLAAKFKVDTPLTPSDGLFKLRAEIVAEDGGPTGRAVSVTVGAKPKSDYKATVRNLHKAELDEGWHVLAVTPIADTDRPVVVKPGTGRSEAFFVVRADEDEEPPENKATRYESVLHAAEHIAFDRCVEGKSTRDLDAGETSWSTPAKGGLHVAASLRIEGAGNVEVRLSERLTDIERKTLLAPAEIGLWQLSIDQDGSLPEPRRDETEWVPELGPEAERAFGALLSTRSRLFAEILGIVDDNHPGEVIETANLATLRTQIAGYAAAFQQTLNAQAAYAQSADPAQKATALRALAGLQQLDALAVTYIDGLGVLHRLLLVGPTHPLRLLWLAEWAAIGAQWRSDLNGRPTESAVNARASFFDRLDPLGFPFAVPRQDGRLLATVGNVTPFWAAYAPSGVEDSHGLVGKVADALGVPTAARGASADQASKVLAERIERYLRQHPYVQTLVINIVNPGDAALIVDILLDLQRRPENKHLNYDLRLCTEHTEMPGVGDELAELTRSDSRFNSTEAEAFGARQARGVPKLAYSVRSLTEFEEHPEQFEAHLTILIDAFTGEEHDTTRLHQITQAPVHGLLQQATTQFHADDEGVGVTWRKVPLFAHAARGTQDPAELLVEIPRDLALSAAAVATKAFDRVPTTTLTLDAVQRSLLHQAHDTSDWVIVVDRTLGLEYFDRADDRGSNDYVIDYVAGRTGLGRQVLVSSRKVDELRSLLAPVIGDHQITVDDRHLRTFFEQLRLLSGTLAFKLASAARNQRSEVLGLALARIYLEGQRVLGDQIVVPLDAHHELYAETRRAASAARSLRRTDLALFSFDARSRTITCRLVEVKAYSTIPDPVTYERLQGQIAEQIASSERILREQFDPGLTDPDRVDRTVKNLELAALLRFYLERAERYRMVDHAVGTHARRLMESLDDGFTLEFERAGLIFDLSGPGSDPEEIGGIEFHHIGRDEIDELLSSVPTEPKRPGDATEPPPITIPALTRTRRSDAAFRAPTLTPLAPEAEPARRSKVAPAAAEPSGRVGYAVVDPAALELNEPEPQYNPDPTPEMQPEAADRGEADSSDTDNGDAPVVSDRVPTPDIFVGVGSDTPQWALLGDVPGGRKTALDLYETHTLSLFGVQGGGKSYTLGSIIEGATLPAPGINHLPHPLATIVFHYSSSQDYAPEFTSMIAANDHDGQVARLRERYGAEPAALEDVLLLTPGDKLEPRRREFPGIDVQPLLFGSGELQISHWKFLLGAVGNQSMYIRQLTQIFRAHRSDLSLDTIRNAVDSSAMADSMKNLVRQRLELAEPYIDDSVRISDYVRPGRLIIVDLRDDLIEKDESLGLFVVLMQLFAQATDDGGRFNKLVVFDEAHKYIGSPELVGVLVEAVREMRHRGMSILVASQDPVSVPTSLIELSDVIIMHKMTSPAWLKHIQKANAALDTLRPEQLSRLQPGEAYLWAGKATERSLTHGAVRVSLRPRVTRHGGATRTAQG</sequence>
<evidence type="ECO:0000313" key="2">
    <source>
        <dbReference type="EMBL" id="MFF4026360.1"/>
    </source>
</evidence>
<comment type="caution">
    <text evidence="2">The sequence shown here is derived from an EMBL/GenBank/DDBJ whole genome shotgun (WGS) entry which is preliminary data.</text>
</comment>
<dbReference type="PANTHER" id="PTHR30121:SF6">
    <property type="entry name" value="SLR6007 PROTEIN"/>
    <property type="match status" value="1"/>
</dbReference>
<dbReference type="InterPro" id="IPR051162">
    <property type="entry name" value="T4SS_component"/>
</dbReference>
<proteinExistence type="predicted"/>
<dbReference type="Gene3D" id="3.40.50.300">
    <property type="entry name" value="P-loop containing nucleotide triphosphate hydrolases"/>
    <property type="match status" value="1"/>
</dbReference>
<keyword evidence="3" id="KW-1185">Reference proteome</keyword>
<dbReference type="NCBIfam" id="NF047742">
    <property type="entry name" value="antiphage_MADS8"/>
    <property type="match status" value="1"/>
</dbReference>
<gene>
    <name evidence="2" type="ORF">ACFYY5_26275</name>
</gene>
<organism evidence="2 3">
    <name type="scientific">Nocardia elegans</name>
    <dbReference type="NCBI Taxonomy" id="300029"/>
    <lineage>
        <taxon>Bacteria</taxon>
        <taxon>Bacillati</taxon>
        <taxon>Actinomycetota</taxon>
        <taxon>Actinomycetes</taxon>
        <taxon>Mycobacteriales</taxon>
        <taxon>Nocardiaceae</taxon>
        <taxon>Nocardia</taxon>
    </lineage>
</organism>
<dbReference type="PANTHER" id="PTHR30121">
    <property type="entry name" value="UNCHARACTERIZED PROTEIN YJGR-RELATED"/>
    <property type="match status" value="1"/>
</dbReference>